<sequence length="118" mass="13364">MKMKIDLNIEEDVCFYEQTIFSQGSEEADNLENADVQETSAHEAEHLKLVRLDEKFSLSETQSTIPIKLAVGRVLHLIFVISSQTGQRYEADRRLHSCASSDCGDGSKSAGFFFWKQM</sequence>
<protein>
    <submittedName>
        <fullName evidence="1">Uncharacterized protein</fullName>
    </submittedName>
</protein>
<proteinExistence type="predicted"/>
<reference evidence="1 2" key="2">
    <citation type="journal article" date="2017" name="Nature">
        <title>The Apostasia genome and the evolution of orchids.</title>
        <authorList>
            <person name="Zhang G.Q."/>
            <person name="Liu K.W."/>
            <person name="Li Z."/>
            <person name="Lohaus R."/>
            <person name="Hsiao Y.Y."/>
            <person name="Niu S.C."/>
            <person name="Wang J.Y."/>
            <person name="Lin Y.C."/>
            <person name="Xu Q."/>
            <person name="Chen L.J."/>
            <person name="Yoshida K."/>
            <person name="Fujiwara S."/>
            <person name="Wang Z.W."/>
            <person name="Zhang Y.Q."/>
            <person name="Mitsuda N."/>
            <person name="Wang M."/>
            <person name="Liu G.H."/>
            <person name="Pecoraro L."/>
            <person name="Huang H.X."/>
            <person name="Xiao X.J."/>
            <person name="Lin M."/>
            <person name="Wu X.Y."/>
            <person name="Wu W.L."/>
            <person name="Chen Y.Y."/>
            <person name="Chang S.B."/>
            <person name="Sakamoto S."/>
            <person name="Ohme-Takagi M."/>
            <person name="Yagi M."/>
            <person name="Zeng S.J."/>
            <person name="Shen C.Y."/>
            <person name="Yeh C.M."/>
            <person name="Luo Y.B."/>
            <person name="Tsai W.C."/>
            <person name="Van de Peer Y."/>
            <person name="Liu Z.J."/>
        </authorList>
    </citation>
    <scope>NUCLEOTIDE SEQUENCE [LARGE SCALE GENOMIC DNA]</scope>
    <source>
        <tissue evidence="1">The whole plant</tissue>
    </source>
</reference>
<keyword evidence="2" id="KW-1185">Reference proteome</keyword>
<organism evidence="1 2">
    <name type="scientific">Dendrobium catenatum</name>
    <dbReference type="NCBI Taxonomy" id="906689"/>
    <lineage>
        <taxon>Eukaryota</taxon>
        <taxon>Viridiplantae</taxon>
        <taxon>Streptophyta</taxon>
        <taxon>Embryophyta</taxon>
        <taxon>Tracheophyta</taxon>
        <taxon>Spermatophyta</taxon>
        <taxon>Magnoliopsida</taxon>
        <taxon>Liliopsida</taxon>
        <taxon>Asparagales</taxon>
        <taxon>Orchidaceae</taxon>
        <taxon>Epidendroideae</taxon>
        <taxon>Malaxideae</taxon>
        <taxon>Dendrobiinae</taxon>
        <taxon>Dendrobium</taxon>
    </lineage>
</organism>
<name>A0A2I0VFN9_9ASPA</name>
<accession>A0A2I0VFN9</accession>
<evidence type="ECO:0000313" key="1">
    <source>
        <dbReference type="EMBL" id="PKU62215.1"/>
    </source>
</evidence>
<reference evidence="1 2" key="1">
    <citation type="journal article" date="2016" name="Sci. Rep.">
        <title>The Dendrobium catenatum Lindl. genome sequence provides insights into polysaccharide synthase, floral development and adaptive evolution.</title>
        <authorList>
            <person name="Zhang G.Q."/>
            <person name="Xu Q."/>
            <person name="Bian C."/>
            <person name="Tsai W.C."/>
            <person name="Yeh C.M."/>
            <person name="Liu K.W."/>
            <person name="Yoshida K."/>
            <person name="Zhang L.S."/>
            <person name="Chang S.B."/>
            <person name="Chen F."/>
            <person name="Shi Y."/>
            <person name="Su Y.Y."/>
            <person name="Zhang Y.Q."/>
            <person name="Chen L.J."/>
            <person name="Yin Y."/>
            <person name="Lin M."/>
            <person name="Huang H."/>
            <person name="Deng H."/>
            <person name="Wang Z.W."/>
            <person name="Zhu S.L."/>
            <person name="Zhao X."/>
            <person name="Deng C."/>
            <person name="Niu S.C."/>
            <person name="Huang J."/>
            <person name="Wang M."/>
            <person name="Liu G.H."/>
            <person name="Yang H.J."/>
            <person name="Xiao X.J."/>
            <person name="Hsiao Y.Y."/>
            <person name="Wu W.L."/>
            <person name="Chen Y.Y."/>
            <person name="Mitsuda N."/>
            <person name="Ohme-Takagi M."/>
            <person name="Luo Y.B."/>
            <person name="Van de Peer Y."/>
            <person name="Liu Z.J."/>
        </authorList>
    </citation>
    <scope>NUCLEOTIDE SEQUENCE [LARGE SCALE GENOMIC DNA]</scope>
    <source>
        <tissue evidence="1">The whole plant</tissue>
    </source>
</reference>
<dbReference type="EMBL" id="KZ503686">
    <property type="protein sequence ID" value="PKU62215.1"/>
    <property type="molecule type" value="Genomic_DNA"/>
</dbReference>
<dbReference type="AlphaFoldDB" id="A0A2I0VFN9"/>
<evidence type="ECO:0000313" key="2">
    <source>
        <dbReference type="Proteomes" id="UP000233837"/>
    </source>
</evidence>
<dbReference type="Proteomes" id="UP000233837">
    <property type="component" value="Unassembled WGS sequence"/>
</dbReference>
<gene>
    <name evidence="1" type="ORF">MA16_Dca011508</name>
</gene>